<evidence type="ECO:0000313" key="1">
    <source>
        <dbReference type="EMBL" id="KAH0858263.1"/>
    </source>
</evidence>
<name>A0ABQ7XQP5_BRANA</name>
<gene>
    <name evidence="1" type="ORF">HID58_086524</name>
</gene>
<evidence type="ECO:0000313" key="2">
    <source>
        <dbReference type="Proteomes" id="UP000824890"/>
    </source>
</evidence>
<protein>
    <submittedName>
        <fullName evidence="1">Uncharacterized protein</fullName>
    </submittedName>
</protein>
<dbReference type="Proteomes" id="UP000824890">
    <property type="component" value="Unassembled WGS sequence"/>
</dbReference>
<comment type="caution">
    <text evidence="1">The sequence shown here is derived from an EMBL/GenBank/DDBJ whole genome shotgun (WGS) entry which is preliminary data.</text>
</comment>
<dbReference type="EMBL" id="JAGKQM010000019">
    <property type="protein sequence ID" value="KAH0858263.1"/>
    <property type="molecule type" value="Genomic_DNA"/>
</dbReference>
<organism evidence="1 2">
    <name type="scientific">Brassica napus</name>
    <name type="common">Rape</name>
    <dbReference type="NCBI Taxonomy" id="3708"/>
    <lineage>
        <taxon>Eukaryota</taxon>
        <taxon>Viridiplantae</taxon>
        <taxon>Streptophyta</taxon>
        <taxon>Embryophyta</taxon>
        <taxon>Tracheophyta</taxon>
        <taxon>Spermatophyta</taxon>
        <taxon>Magnoliopsida</taxon>
        <taxon>eudicotyledons</taxon>
        <taxon>Gunneridae</taxon>
        <taxon>Pentapetalae</taxon>
        <taxon>rosids</taxon>
        <taxon>malvids</taxon>
        <taxon>Brassicales</taxon>
        <taxon>Brassicaceae</taxon>
        <taxon>Brassiceae</taxon>
        <taxon>Brassica</taxon>
    </lineage>
</organism>
<reference evidence="1 2" key="1">
    <citation type="submission" date="2021-05" db="EMBL/GenBank/DDBJ databases">
        <title>Genome Assembly of Synthetic Allotetraploid Brassica napus Reveals Homoeologous Exchanges between Subgenomes.</title>
        <authorList>
            <person name="Davis J.T."/>
        </authorList>
    </citation>
    <scope>NUCLEOTIDE SEQUENCE [LARGE SCALE GENOMIC DNA]</scope>
    <source>
        <strain evidence="2">cv. Da-Ae</strain>
        <tissue evidence="1">Seedling</tissue>
    </source>
</reference>
<keyword evidence="2" id="KW-1185">Reference proteome</keyword>
<proteinExistence type="predicted"/>
<accession>A0ABQ7XQP5</accession>
<sequence>MTRIPVFSKLLSTSDVVSESSPSDWHVLTKRLSGLEMKTNVNLQVYSPSFSLCTLLLLETEKRSLWTREMNCLYPYVILHI</sequence>